<keyword evidence="4" id="KW-1185">Reference proteome</keyword>
<dbReference type="Pfam" id="PF03779">
    <property type="entry name" value="SPW"/>
    <property type="match status" value="1"/>
</dbReference>
<keyword evidence="1" id="KW-0812">Transmembrane</keyword>
<comment type="caution">
    <text evidence="3">The sequence shown here is derived from an EMBL/GenBank/DDBJ whole genome shotgun (WGS) entry which is preliminary data.</text>
</comment>
<protein>
    <recommendedName>
        <fullName evidence="2">SPW repeat-containing integral membrane domain-containing protein</fullName>
    </recommendedName>
</protein>
<feature type="transmembrane region" description="Helical" evidence="1">
    <location>
        <begin position="59"/>
        <end position="78"/>
    </location>
</feature>
<organism evidence="3 4">
    <name type="scientific">Planotetraspora mira</name>
    <dbReference type="NCBI Taxonomy" id="58121"/>
    <lineage>
        <taxon>Bacteria</taxon>
        <taxon>Bacillati</taxon>
        <taxon>Actinomycetota</taxon>
        <taxon>Actinomycetes</taxon>
        <taxon>Streptosporangiales</taxon>
        <taxon>Streptosporangiaceae</taxon>
        <taxon>Planotetraspora</taxon>
    </lineage>
</organism>
<proteinExistence type="predicted"/>
<sequence length="141" mass="14943">MTRMGLTGRSDVAEQRETYDRAGSNAPSQIGDGLTLLAGLYLAISPWVVGFNGFRNLTINNLIVGLAVVALAMGLASAFGRTYGVSWLVPLLGIWTILAPWVIRGRPATTDTVWNNVVTGAVIAVCSLAAMAAALLQRKKQ</sequence>
<gene>
    <name evidence="3" type="ORF">Pmi06nite_78210</name>
</gene>
<feature type="transmembrane region" description="Helical" evidence="1">
    <location>
        <begin position="34"/>
        <end position="53"/>
    </location>
</feature>
<dbReference type="Proteomes" id="UP000650628">
    <property type="component" value="Unassembled WGS sequence"/>
</dbReference>
<keyword evidence="1" id="KW-1133">Transmembrane helix</keyword>
<dbReference type="RefSeq" id="WP_203958175.1">
    <property type="nucleotide sequence ID" value="NZ_BOOO01000049.1"/>
</dbReference>
<dbReference type="InterPro" id="IPR005530">
    <property type="entry name" value="SPW"/>
</dbReference>
<dbReference type="EMBL" id="BOOO01000049">
    <property type="protein sequence ID" value="GII34379.1"/>
    <property type="molecule type" value="Genomic_DNA"/>
</dbReference>
<name>A0A8J3U1M2_9ACTN</name>
<evidence type="ECO:0000313" key="3">
    <source>
        <dbReference type="EMBL" id="GII34379.1"/>
    </source>
</evidence>
<evidence type="ECO:0000313" key="4">
    <source>
        <dbReference type="Proteomes" id="UP000650628"/>
    </source>
</evidence>
<feature type="domain" description="SPW repeat-containing integral membrane" evidence="2">
    <location>
        <begin position="32"/>
        <end position="128"/>
    </location>
</feature>
<feature type="transmembrane region" description="Helical" evidence="1">
    <location>
        <begin position="115"/>
        <end position="136"/>
    </location>
</feature>
<feature type="transmembrane region" description="Helical" evidence="1">
    <location>
        <begin position="85"/>
        <end position="103"/>
    </location>
</feature>
<evidence type="ECO:0000259" key="2">
    <source>
        <dbReference type="Pfam" id="PF03779"/>
    </source>
</evidence>
<reference evidence="3 4" key="1">
    <citation type="submission" date="2021-01" db="EMBL/GenBank/DDBJ databases">
        <title>Whole genome shotgun sequence of Planotetraspora mira NBRC 15435.</title>
        <authorList>
            <person name="Komaki H."/>
            <person name="Tamura T."/>
        </authorList>
    </citation>
    <scope>NUCLEOTIDE SEQUENCE [LARGE SCALE GENOMIC DNA]</scope>
    <source>
        <strain evidence="3 4">NBRC 15435</strain>
    </source>
</reference>
<dbReference type="AlphaFoldDB" id="A0A8J3U1M2"/>
<accession>A0A8J3U1M2</accession>
<keyword evidence="1" id="KW-0472">Membrane</keyword>
<evidence type="ECO:0000256" key="1">
    <source>
        <dbReference type="SAM" id="Phobius"/>
    </source>
</evidence>